<proteinExistence type="inferred from homology"/>
<comment type="caution">
    <text evidence="2">The sequence shown here is derived from an EMBL/GenBank/DDBJ whole genome shotgun (WGS) entry which is preliminary data.</text>
</comment>
<protein>
    <recommendedName>
        <fullName evidence="1">5-oxoprolinase subunit A</fullName>
        <shortName evidence="1">5-OPase subunit A</shortName>
        <ecNumber evidence="1">3.5.2.9</ecNumber>
    </recommendedName>
    <alternativeName>
        <fullName evidence="1">5-oxoprolinase (ATP-hydrolyzing) subunit A</fullName>
    </alternativeName>
</protein>
<dbReference type="AlphaFoldDB" id="A0A8G2BDT5"/>
<keyword evidence="1" id="KW-0547">Nucleotide-binding</keyword>
<dbReference type="GO" id="GO:0017168">
    <property type="term" value="F:5-oxoprolinase (ATP-hydrolyzing) activity"/>
    <property type="evidence" value="ECO:0007669"/>
    <property type="project" value="UniProtKB-UniRule"/>
</dbReference>
<evidence type="ECO:0000256" key="1">
    <source>
        <dbReference type="HAMAP-Rule" id="MF_00691"/>
    </source>
</evidence>
<dbReference type="OrthoDB" id="9773478at2"/>
<evidence type="ECO:0000313" key="2">
    <source>
        <dbReference type="EMBL" id="SDF07163.1"/>
    </source>
</evidence>
<dbReference type="GO" id="GO:0005975">
    <property type="term" value="P:carbohydrate metabolic process"/>
    <property type="evidence" value="ECO:0007669"/>
    <property type="project" value="InterPro"/>
</dbReference>
<accession>A0A8G2BDT5</accession>
<dbReference type="EMBL" id="FNBW01000001">
    <property type="protein sequence ID" value="SDF07163.1"/>
    <property type="molecule type" value="Genomic_DNA"/>
</dbReference>
<dbReference type="GO" id="GO:0005524">
    <property type="term" value="F:ATP binding"/>
    <property type="evidence" value="ECO:0007669"/>
    <property type="project" value="UniProtKB-UniRule"/>
</dbReference>
<keyword evidence="1" id="KW-0378">Hydrolase</keyword>
<dbReference type="InterPro" id="IPR005501">
    <property type="entry name" value="LamB/YcsF/PxpA-like"/>
</dbReference>
<keyword evidence="1" id="KW-0067">ATP-binding</keyword>
<dbReference type="SUPFAM" id="SSF88713">
    <property type="entry name" value="Glycoside hydrolase/deacetylase"/>
    <property type="match status" value="1"/>
</dbReference>
<name>A0A8G2BDT5_9PROT</name>
<dbReference type="Gene3D" id="3.20.20.370">
    <property type="entry name" value="Glycoside hydrolase/deacetylase"/>
    <property type="match status" value="1"/>
</dbReference>
<organism evidence="2 3">
    <name type="scientific">Thalassobaculum litoreum DSM 18839</name>
    <dbReference type="NCBI Taxonomy" id="1123362"/>
    <lineage>
        <taxon>Bacteria</taxon>
        <taxon>Pseudomonadati</taxon>
        <taxon>Pseudomonadota</taxon>
        <taxon>Alphaproteobacteria</taxon>
        <taxon>Rhodospirillales</taxon>
        <taxon>Thalassobaculaceae</taxon>
        <taxon>Thalassobaculum</taxon>
    </lineage>
</organism>
<dbReference type="PANTHER" id="PTHR30292:SF0">
    <property type="entry name" value="5-OXOPROLINASE SUBUNIT A"/>
    <property type="match status" value="1"/>
</dbReference>
<keyword evidence="3" id="KW-1185">Reference proteome</keyword>
<dbReference type="PANTHER" id="PTHR30292">
    <property type="entry name" value="UNCHARACTERIZED PROTEIN YBGL-RELATED"/>
    <property type="match status" value="1"/>
</dbReference>
<dbReference type="NCBIfam" id="NF003816">
    <property type="entry name" value="PRK05406.1-5"/>
    <property type="match status" value="1"/>
</dbReference>
<evidence type="ECO:0000313" key="3">
    <source>
        <dbReference type="Proteomes" id="UP000198615"/>
    </source>
</evidence>
<dbReference type="RefSeq" id="WP_093147441.1">
    <property type="nucleotide sequence ID" value="NZ_FNBW01000001.1"/>
</dbReference>
<reference evidence="2 3" key="1">
    <citation type="submission" date="2016-10" db="EMBL/GenBank/DDBJ databases">
        <authorList>
            <person name="Varghese N."/>
            <person name="Submissions S."/>
        </authorList>
    </citation>
    <scope>NUCLEOTIDE SEQUENCE [LARGE SCALE GENOMIC DNA]</scope>
    <source>
        <strain evidence="2 3">DSM 18839</strain>
    </source>
</reference>
<comment type="function">
    <text evidence="1">Catalyzes the cleavage of 5-oxoproline to form L-glutamate coupled to the hydrolysis of ATP to ADP and inorganic phosphate.</text>
</comment>
<dbReference type="CDD" id="cd10787">
    <property type="entry name" value="LamB_YcsF_like"/>
    <property type="match status" value="1"/>
</dbReference>
<gene>
    <name evidence="1" type="primary">pxpA</name>
    <name evidence="2" type="ORF">SAMN05660686_00132</name>
</gene>
<comment type="subunit">
    <text evidence="1">Forms a complex composed of PxpA, PxpB and PxpC.</text>
</comment>
<dbReference type="InterPro" id="IPR011330">
    <property type="entry name" value="Glyco_hydro/deAcase_b/a-brl"/>
</dbReference>
<dbReference type="NCBIfam" id="NF003814">
    <property type="entry name" value="PRK05406.1-3"/>
    <property type="match status" value="1"/>
</dbReference>
<dbReference type="Pfam" id="PF03746">
    <property type="entry name" value="LamB_YcsF"/>
    <property type="match status" value="1"/>
</dbReference>
<dbReference type="EC" id="3.5.2.9" evidence="1"/>
<sequence>MARKVNLNADMGEGFGDYDIGNDTEMLKIIKSANVACGFHGGDWNVMDRVCKQSKERGVSVGAHPGFNDLWGFGRRKIQMATDDVERMVCYQIGALQGMAAANGMKVTHVKTHGALGNICAVELDWAQAIGRAIKAVDPSLIFLAPTGCKMIEVAQDMGLTFASEVFADRTYDDDGNLTPRSQPNAMVHDPDEAAERIIHMIQNQEIVSTSGKHVPAVVHSICVHGDGPTAVAVATKVRAGIEAAGIDIVPLPEMELG</sequence>
<dbReference type="Proteomes" id="UP000198615">
    <property type="component" value="Unassembled WGS sequence"/>
</dbReference>
<comment type="similarity">
    <text evidence="1">Belongs to the LamB/PxpA family.</text>
</comment>
<comment type="catalytic activity">
    <reaction evidence="1">
        <text>5-oxo-L-proline + ATP + 2 H2O = L-glutamate + ADP + phosphate + H(+)</text>
        <dbReference type="Rhea" id="RHEA:10348"/>
        <dbReference type="ChEBI" id="CHEBI:15377"/>
        <dbReference type="ChEBI" id="CHEBI:15378"/>
        <dbReference type="ChEBI" id="CHEBI:29985"/>
        <dbReference type="ChEBI" id="CHEBI:30616"/>
        <dbReference type="ChEBI" id="CHEBI:43474"/>
        <dbReference type="ChEBI" id="CHEBI:58402"/>
        <dbReference type="ChEBI" id="CHEBI:456216"/>
        <dbReference type="EC" id="3.5.2.9"/>
    </reaction>
</comment>
<dbReference type="HAMAP" id="MF_00691">
    <property type="entry name" value="PxpA"/>
    <property type="match status" value="1"/>
</dbReference>